<evidence type="ECO:0000256" key="4">
    <source>
        <dbReference type="ARBA" id="ARBA00022622"/>
    </source>
</evidence>
<dbReference type="AlphaFoldDB" id="A0A1V0FYG5"/>
<dbReference type="Gene3D" id="4.10.110.20">
    <property type="entry name" value="Variant surface glycoprotein MITAT 1.2, VSG 221, C-terminal domain"/>
    <property type="match status" value="1"/>
</dbReference>
<protein>
    <submittedName>
        <fullName evidence="10">Variant surface glycoprotein</fullName>
    </submittedName>
</protein>
<dbReference type="GO" id="GO:0005886">
    <property type="term" value="C:plasma membrane"/>
    <property type="evidence" value="ECO:0007669"/>
    <property type="project" value="UniProtKB-SubCell"/>
</dbReference>
<name>A0A1V0FYG5_9TRYP</name>
<dbReference type="EMBL" id="KY404620">
    <property type="protein sequence ID" value="ARB50871.1"/>
    <property type="molecule type" value="Genomic_DNA"/>
</dbReference>
<evidence type="ECO:0000256" key="5">
    <source>
        <dbReference type="ARBA" id="ARBA00023136"/>
    </source>
</evidence>
<evidence type="ECO:0000256" key="7">
    <source>
        <dbReference type="ARBA" id="ARBA00023288"/>
    </source>
</evidence>
<evidence type="ECO:0000256" key="1">
    <source>
        <dbReference type="ARBA" id="ARBA00002523"/>
    </source>
</evidence>
<keyword evidence="3" id="KW-1003">Cell membrane</keyword>
<evidence type="ECO:0000313" key="10">
    <source>
        <dbReference type="EMBL" id="ARB50871.1"/>
    </source>
</evidence>
<evidence type="ECO:0000256" key="3">
    <source>
        <dbReference type="ARBA" id="ARBA00022475"/>
    </source>
</evidence>
<evidence type="ECO:0000256" key="2">
    <source>
        <dbReference type="ARBA" id="ARBA00004609"/>
    </source>
</evidence>
<dbReference type="SUPFAM" id="SSF118251">
    <property type="entry name" value="Variant surface glycoprotein MITAT 1.2, VSG 221, C-terminal domain"/>
    <property type="match status" value="1"/>
</dbReference>
<keyword evidence="7" id="KW-0449">Lipoprotein</keyword>
<accession>A0A1V0FYG5</accession>
<evidence type="ECO:0000259" key="9">
    <source>
        <dbReference type="Pfam" id="PF10659"/>
    </source>
</evidence>
<feature type="region of interest" description="Disordered" evidence="8">
    <location>
        <begin position="118"/>
        <end position="139"/>
    </location>
</feature>
<evidence type="ECO:0000256" key="8">
    <source>
        <dbReference type="SAM" id="MobiDB-lite"/>
    </source>
</evidence>
<organism evidence="10">
    <name type="scientific">Trypanosoma brucei</name>
    <dbReference type="NCBI Taxonomy" id="5691"/>
    <lineage>
        <taxon>Eukaryota</taxon>
        <taxon>Discoba</taxon>
        <taxon>Euglenozoa</taxon>
        <taxon>Kinetoplastea</taxon>
        <taxon>Metakinetoplastina</taxon>
        <taxon>Trypanosomatida</taxon>
        <taxon>Trypanosomatidae</taxon>
        <taxon>Trypanosoma</taxon>
    </lineage>
</organism>
<dbReference type="InterPro" id="IPR019609">
    <property type="entry name" value="Variant_surf_glycoprt_trypan_C"/>
</dbReference>
<keyword evidence="6" id="KW-0325">Glycoprotein</keyword>
<reference evidence="10" key="1">
    <citation type="submission" date="2016-12" db="EMBL/GenBank/DDBJ databases">
        <title>Extending the VSGnome of Trypanosoma brucei strain TREU927.</title>
        <authorList>
            <person name="Cross G.A."/>
        </authorList>
    </citation>
    <scope>NUCLEOTIDE SEQUENCE</scope>
    <source>
        <strain evidence="10">Tb927.99.1782</strain>
    </source>
</reference>
<dbReference type="GO" id="GO:0098552">
    <property type="term" value="C:side of membrane"/>
    <property type="evidence" value="ECO:0007669"/>
    <property type="project" value="UniProtKB-KW"/>
</dbReference>
<keyword evidence="5" id="KW-0472">Membrane</keyword>
<comment type="function">
    <text evidence="1">VSG forms a coat on the surface of the parasite. The trypanosome evades the immune response of the host by expressing a series of antigenically distinct VSGs from an estimated 1000 VSG genes.</text>
</comment>
<dbReference type="Pfam" id="PF10659">
    <property type="entry name" value="Trypan_glycop_C"/>
    <property type="match status" value="1"/>
</dbReference>
<keyword evidence="4" id="KW-0336">GPI-anchor</keyword>
<dbReference type="InterPro" id="IPR027446">
    <property type="entry name" value="VSG_C_dom_sf"/>
</dbReference>
<comment type="subcellular location">
    <subcellularLocation>
        <location evidence="2">Cell membrane</location>
        <topology evidence="2">Lipid-anchor</topology>
        <topology evidence="2">GPI-anchor</topology>
    </subcellularLocation>
</comment>
<dbReference type="VEuPathDB" id="TriTrypDB:Tb427_000491500"/>
<feature type="domain" description="Trypanosome variant surface glycoprotein C-terminal" evidence="9">
    <location>
        <begin position="140"/>
        <end position="250"/>
    </location>
</feature>
<proteinExistence type="predicted"/>
<feature type="compositionally biased region" description="Low complexity" evidence="8">
    <location>
        <begin position="177"/>
        <end position="192"/>
    </location>
</feature>
<feature type="region of interest" description="Disordered" evidence="8">
    <location>
        <begin position="177"/>
        <end position="205"/>
    </location>
</feature>
<sequence length="266" mass="28757">MPQPKAVSAGTITAAATAILAKIGQLSTHSTQANERFTLGTTAANTCGGGNGELCANYKTQFTQPNKELGWLSALEEAAKELTKSQVAYQEALKDSATLESYAKQGRHAYDVAAAELSNPPKVTEKPTETPAQLTNKEHCNKHQSKVDCADHCKWNKSESDPNKKCSLDNKKVKQQASQAGTGATGAAASTGWGRQSSDKAACENDKTGEKQNCAWRSGRDNEPDQDKEMCRDNSFLIKKKIVMISAAFCECGITLRISAHYYEIF</sequence>
<evidence type="ECO:0000256" key="6">
    <source>
        <dbReference type="ARBA" id="ARBA00023180"/>
    </source>
</evidence>